<dbReference type="EMBL" id="SRLO01000378">
    <property type="protein sequence ID" value="TNN58456.1"/>
    <property type="molecule type" value="Genomic_DNA"/>
</dbReference>
<reference evidence="1 2" key="1">
    <citation type="submission" date="2019-03" db="EMBL/GenBank/DDBJ databases">
        <title>First draft genome of Liparis tanakae, snailfish: a comprehensive survey of snailfish specific genes.</title>
        <authorList>
            <person name="Kim W."/>
            <person name="Song I."/>
            <person name="Jeong J.-H."/>
            <person name="Kim D."/>
            <person name="Kim S."/>
            <person name="Ryu S."/>
            <person name="Song J.Y."/>
            <person name="Lee S.K."/>
        </authorList>
    </citation>
    <scope>NUCLEOTIDE SEQUENCE [LARGE SCALE GENOMIC DNA]</scope>
    <source>
        <tissue evidence="1">Muscle</tissue>
    </source>
</reference>
<evidence type="ECO:0000313" key="1">
    <source>
        <dbReference type="EMBL" id="TNN58456.1"/>
    </source>
</evidence>
<dbReference type="AlphaFoldDB" id="A0A4Z2GY56"/>
<dbReference type="Proteomes" id="UP000314294">
    <property type="component" value="Unassembled WGS sequence"/>
</dbReference>
<gene>
    <name evidence="1" type="ORF">EYF80_031347</name>
</gene>
<proteinExistence type="predicted"/>
<accession>A0A4Z2GY56</accession>
<name>A0A4Z2GY56_9TELE</name>
<sequence>MCWRQQGGLLVRGDVSVGFSLIRGWGVRGVGDRGDAVWQGSCNEAFNPCTSSWETPCYCNIDQTWRKSETQMKSNYNSQRQSDARAGIGALQRCEHTESRTWSSHRRRVVERQELVPSTSPIKDVLLLRSPHRMFSVSHSNLINAGRPMYPPPHPKTKTLRIYTIPVDDLNSEFRRKTDNAQRFSPDASSTTSYLPDLLHTGGTGSLPEGLVHPVGGVGACSWLAGSQLSSTPSPSPTHSLQSPISFIEGQPTSTNLISIAKAEAEGISTPAPLSSVPLSRAANGGGAQLVRVVISEWRYNWPNAGSSQKLCRGEGRALLCPGRHWNYADTCTTQEAVSRPGLGQGRTSGSWRLFKRGLRMSQGCEWQRGSAGCRPRLEEDGVLQAEVGDEDRAGCSMPGQLYLKAETWEGWMGRSTKEES</sequence>
<evidence type="ECO:0000313" key="2">
    <source>
        <dbReference type="Proteomes" id="UP000314294"/>
    </source>
</evidence>
<organism evidence="1 2">
    <name type="scientific">Liparis tanakae</name>
    <name type="common">Tanaka's snailfish</name>
    <dbReference type="NCBI Taxonomy" id="230148"/>
    <lineage>
        <taxon>Eukaryota</taxon>
        <taxon>Metazoa</taxon>
        <taxon>Chordata</taxon>
        <taxon>Craniata</taxon>
        <taxon>Vertebrata</taxon>
        <taxon>Euteleostomi</taxon>
        <taxon>Actinopterygii</taxon>
        <taxon>Neopterygii</taxon>
        <taxon>Teleostei</taxon>
        <taxon>Neoteleostei</taxon>
        <taxon>Acanthomorphata</taxon>
        <taxon>Eupercaria</taxon>
        <taxon>Perciformes</taxon>
        <taxon>Cottioidei</taxon>
        <taxon>Cottales</taxon>
        <taxon>Liparidae</taxon>
        <taxon>Liparis</taxon>
    </lineage>
</organism>
<protein>
    <submittedName>
        <fullName evidence="1">Uncharacterized protein</fullName>
    </submittedName>
</protein>
<comment type="caution">
    <text evidence="1">The sequence shown here is derived from an EMBL/GenBank/DDBJ whole genome shotgun (WGS) entry which is preliminary data.</text>
</comment>
<keyword evidence="2" id="KW-1185">Reference proteome</keyword>